<dbReference type="AlphaFoldDB" id="A0A437Q5C7"/>
<dbReference type="RefSeq" id="WP_127694984.1">
    <property type="nucleotide sequence ID" value="NZ_SACQ01000007.1"/>
</dbReference>
<dbReference type="PANTHER" id="PTHR42920">
    <property type="entry name" value="OS03G0707200 PROTEIN-RELATED"/>
    <property type="match status" value="1"/>
</dbReference>
<evidence type="ECO:0000256" key="1">
    <source>
        <dbReference type="ARBA" id="ARBA00004651"/>
    </source>
</evidence>
<keyword evidence="4 6" id="KW-1133">Transmembrane helix</keyword>
<dbReference type="Gene3D" id="1.10.3730.20">
    <property type="match status" value="1"/>
</dbReference>
<dbReference type="GO" id="GO:0005886">
    <property type="term" value="C:plasma membrane"/>
    <property type="evidence" value="ECO:0007669"/>
    <property type="project" value="UniProtKB-SubCell"/>
</dbReference>
<comment type="caution">
    <text evidence="8">The sequence shown here is derived from an EMBL/GenBank/DDBJ whole genome shotgun (WGS) entry which is preliminary data.</text>
</comment>
<feature type="transmembrane region" description="Helical" evidence="6">
    <location>
        <begin position="143"/>
        <end position="162"/>
    </location>
</feature>
<organism evidence="8 9">
    <name type="scientific">Neptunomonas marina</name>
    <dbReference type="NCBI Taxonomy" id="1815562"/>
    <lineage>
        <taxon>Bacteria</taxon>
        <taxon>Pseudomonadati</taxon>
        <taxon>Pseudomonadota</taxon>
        <taxon>Gammaproteobacteria</taxon>
        <taxon>Oceanospirillales</taxon>
        <taxon>Oceanospirillaceae</taxon>
        <taxon>Neptunomonas</taxon>
    </lineage>
</organism>
<keyword evidence="9" id="KW-1185">Reference proteome</keyword>
<feature type="domain" description="EamA" evidence="7">
    <location>
        <begin position="146"/>
        <end position="277"/>
    </location>
</feature>
<evidence type="ECO:0000256" key="5">
    <source>
        <dbReference type="ARBA" id="ARBA00023136"/>
    </source>
</evidence>
<evidence type="ECO:0000313" key="8">
    <source>
        <dbReference type="EMBL" id="RVU29700.1"/>
    </source>
</evidence>
<feature type="transmembrane region" description="Helical" evidence="6">
    <location>
        <begin position="174"/>
        <end position="194"/>
    </location>
</feature>
<sequence>MTTHHRADLLLLITTLVAAAGWIFSREAVQGLSPLLFMALRFTSAGLILAVIGWRALRNFSAYQWRSATVVGVTFGIAMTFWILGLKHASHIGVGAFLTSLGIVMVPLISLLFGERPNRYVFISLPFVVAGLACLSLDSELRFGLAEIYFLLSALFIAFVFILNSRAAAKISPLPLTAVQLLLTGVITAGGSAVLESWDFQQPPAIWGWLAASALIATSLRFLLQTSGQSLAPASHSAIIMTLEPVWAALFAALWFSESMTLLQFSGCVLIFLAVLVNRLPAVRSWFRDKRHARLANTSRAISKESS</sequence>
<dbReference type="InterPro" id="IPR051258">
    <property type="entry name" value="Diverse_Substrate_Transporter"/>
</dbReference>
<feature type="transmembrane region" description="Helical" evidence="6">
    <location>
        <begin position="92"/>
        <end position="113"/>
    </location>
</feature>
<dbReference type="Pfam" id="PF00892">
    <property type="entry name" value="EamA"/>
    <property type="match status" value="2"/>
</dbReference>
<feature type="transmembrane region" description="Helical" evidence="6">
    <location>
        <begin position="35"/>
        <end position="56"/>
    </location>
</feature>
<keyword evidence="3 6" id="KW-0812">Transmembrane</keyword>
<accession>A0A437Q5C7</accession>
<keyword evidence="5 6" id="KW-0472">Membrane</keyword>
<evidence type="ECO:0000256" key="6">
    <source>
        <dbReference type="SAM" id="Phobius"/>
    </source>
</evidence>
<feature type="transmembrane region" description="Helical" evidence="6">
    <location>
        <begin position="120"/>
        <end position="137"/>
    </location>
</feature>
<keyword evidence="2" id="KW-1003">Cell membrane</keyword>
<evidence type="ECO:0000256" key="4">
    <source>
        <dbReference type="ARBA" id="ARBA00022989"/>
    </source>
</evidence>
<name>A0A437Q5C7_9GAMM</name>
<feature type="transmembrane region" description="Helical" evidence="6">
    <location>
        <begin position="206"/>
        <end position="224"/>
    </location>
</feature>
<proteinExistence type="predicted"/>
<dbReference type="SUPFAM" id="SSF103481">
    <property type="entry name" value="Multidrug resistance efflux transporter EmrE"/>
    <property type="match status" value="2"/>
</dbReference>
<dbReference type="EMBL" id="SACQ01000007">
    <property type="protein sequence ID" value="RVU29700.1"/>
    <property type="molecule type" value="Genomic_DNA"/>
</dbReference>
<feature type="transmembrane region" description="Helical" evidence="6">
    <location>
        <begin position="262"/>
        <end position="281"/>
    </location>
</feature>
<evidence type="ECO:0000313" key="9">
    <source>
        <dbReference type="Proteomes" id="UP000282818"/>
    </source>
</evidence>
<dbReference type="InterPro" id="IPR037185">
    <property type="entry name" value="EmrE-like"/>
</dbReference>
<feature type="transmembrane region" description="Helical" evidence="6">
    <location>
        <begin position="68"/>
        <end position="86"/>
    </location>
</feature>
<dbReference type="PANTHER" id="PTHR42920:SF5">
    <property type="entry name" value="EAMA DOMAIN-CONTAINING PROTEIN"/>
    <property type="match status" value="1"/>
</dbReference>
<feature type="transmembrane region" description="Helical" evidence="6">
    <location>
        <begin position="236"/>
        <end position="256"/>
    </location>
</feature>
<comment type="subcellular location">
    <subcellularLocation>
        <location evidence="1">Cell membrane</location>
        <topology evidence="1">Multi-pass membrane protein</topology>
    </subcellularLocation>
</comment>
<dbReference type="Proteomes" id="UP000282818">
    <property type="component" value="Unassembled WGS sequence"/>
</dbReference>
<dbReference type="InterPro" id="IPR000620">
    <property type="entry name" value="EamA_dom"/>
</dbReference>
<reference evidence="8 9" key="1">
    <citation type="submission" date="2019-01" db="EMBL/GenBank/DDBJ databases">
        <authorList>
            <person name="Chen W.-M."/>
        </authorList>
    </citation>
    <scope>NUCLEOTIDE SEQUENCE [LARGE SCALE GENOMIC DNA]</scope>
    <source>
        <strain evidence="8 9">HPM-16</strain>
    </source>
</reference>
<evidence type="ECO:0000259" key="7">
    <source>
        <dbReference type="Pfam" id="PF00892"/>
    </source>
</evidence>
<gene>
    <name evidence="8" type="ORF">EOE65_14185</name>
</gene>
<evidence type="ECO:0000256" key="2">
    <source>
        <dbReference type="ARBA" id="ARBA00022475"/>
    </source>
</evidence>
<evidence type="ECO:0000256" key="3">
    <source>
        <dbReference type="ARBA" id="ARBA00022692"/>
    </source>
</evidence>
<protein>
    <submittedName>
        <fullName evidence="8">DMT family transporter</fullName>
    </submittedName>
</protein>
<feature type="domain" description="EamA" evidence="7">
    <location>
        <begin position="7"/>
        <end position="136"/>
    </location>
</feature>